<evidence type="ECO:0000313" key="2">
    <source>
        <dbReference type="EMBL" id="MDQ0505051.1"/>
    </source>
</evidence>
<keyword evidence="3" id="KW-1185">Reference proteome</keyword>
<gene>
    <name evidence="2" type="ORF">QOZ94_001833</name>
</gene>
<dbReference type="Pfam" id="PF09860">
    <property type="entry name" value="DUF2087"/>
    <property type="match status" value="1"/>
</dbReference>
<dbReference type="Proteomes" id="UP001241747">
    <property type="component" value="Unassembled WGS sequence"/>
</dbReference>
<organism evidence="2 3">
    <name type="scientific">Xanthobacter agilis</name>
    <dbReference type="NCBI Taxonomy" id="47492"/>
    <lineage>
        <taxon>Bacteria</taxon>
        <taxon>Pseudomonadati</taxon>
        <taxon>Pseudomonadota</taxon>
        <taxon>Alphaproteobacteria</taxon>
        <taxon>Hyphomicrobiales</taxon>
        <taxon>Xanthobacteraceae</taxon>
        <taxon>Xanthobacter</taxon>
    </lineage>
</organism>
<dbReference type="RefSeq" id="WP_307500080.1">
    <property type="nucleotide sequence ID" value="NZ_JABWGX010000011.1"/>
</dbReference>
<evidence type="ECO:0000259" key="1">
    <source>
        <dbReference type="Pfam" id="PF09860"/>
    </source>
</evidence>
<accession>A0ABU0LD47</accession>
<name>A0ABU0LD47_XANAG</name>
<feature type="domain" description="DUF2087" evidence="1">
    <location>
        <begin position="97"/>
        <end position="167"/>
    </location>
</feature>
<reference evidence="2 3" key="1">
    <citation type="submission" date="2023-07" db="EMBL/GenBank/DDBJ databases">
        <title>Genomic Encyclopedia of Type Strains, Phase IV (KMG-IV): sequencing the most valuable type-strain genomes for metagenomic binning, comparative biology and taxonomic classification.</title>
        <authorList>
            <person name="Goeker M."/>
        </authorList>
    </citation>
    <scope>NUCLEOTIDE SEQUENCE [LARGE SCALE GENOMIC DNA]</scope>
    <source>
        <strain evidence="2 3">DSM 3770</strain>
    </source>
</reference>
<sequence>MSRPVFAFAADDISALARALRGQLAACDHLPSHLEMLNMLARASGHRNFQHFRVVQHFRARAEGAEATPAAAPAPAAAPVDDKRVERVARLFDPQGRLTRWPGKESWRALCLWALWSTLPAGETFTEREINTRLNARHLFTDHALLRREMADRGMVWRTADGRAYRRIEQPPPAEARAVIRRLALRRPPPPATVSHETVVLALKKGPCLPLGRVSPNRGLGAES</sequence>
<proteinExistence type="predicted"/>
<dbReference type="EMBL" id="JAUSVY010000003">
    <property type="protein sequence ID" value="MDQ0505051.1"/>
    <property type="molecule type" value="Genomic_DNA"/>
</dbReference>
<evidence type="ECO:0000313" key="3">
    <source>
        <dbReference type="Proteomes" id="UP001241747"/>
    </source>
</evidence>
<comment type="caution">
    <text evidence="2">The sequence shown here is derived from an EMBL/GenBank/DDBJ whole genome shotgun (WGS) entry which is preliminary data.</text>
</comment>
<protein>
    <recommendedName>
        <fullName evidence="1">DUF2087 domain-containing protein</fullName>
    </recommendedName>
</protein>
<dbReference type="InterPro" id="IPR018656">
    <property type="entry name" value="DUF2087"/>
</dbReference>